<feature type="transmembrane region" description="Helical" evidence="1">
    <location>
        <begin position="140"/>
        <end position="159"/>
    </location>
</feature>
<feature type="transmembrane region" description="Helical" evidence="1">
    <location>
        <begin position="78"/>
        <end position="97"/>
    </location>
</feature>
<protein>
    <submittedName>
        <fullName evidence="2">Uncharacterized protein</fullName>
    </submittedName>
</protein>
<reference evidence="2 3" key="1">
    <citation type="submission" date="2016-11" db="EMBL/GenBank/DDBJ databases">
        <authorList>
            <person name="Jaros S."/>
            <person name="Januszkiewicz K."/>
            <person name="Wedrychowicz H."/>
        </authorList>
    </citation>
    <scope>NUCLEOTIDE SEQUENCE [LARGE SCALE GENOMIC DNA]</scope>
    <source>
        <strain evidence="2 3">DSM 19980</strain>
    </source>
</reference>
<dbReference type="OrthoDB" id="581693at2"/>
<feature type="transmembrane region" description="Helical" evidence="1">
    <location>
        <begin position="166"/>
        <end position="186"/>
    </location>
</feature>
<keyword evidence="3" id="KW-1185">Reference proteome</keyword>
<sequence length="212" mass="23510">MLPYSTEVLFALFAEFNRTAWPVAVTFQVLALAALILVAYRPGQRASARALSALLAAAWAWVGIAFHWWHFAPFNFAAPWYGVAFLGQALLFAWAVLRRELRYRWRSAGVGWIGQALLLYALVGYPLVDWLLGHDWQSLRLFAMAPGPTMLFTMGALLLVQGRTPYHLLVIPVLWGVVGGVLAWRSGLPQDAILPVASLLGLGLVVARNRRT</sequence>
<evidence type="ECO:0000313" key="3">
    <source>
        <dbReference type="Proteomes" id="UP000184346"/>
    </source>
</evidence>
<keyword evidence="1" id="KW-1133">Transmembrane helix</keyword>
<dbReference type="EMBL" id="FQUJ01000007">
    <property type="protein sequence ID" value="SHF14571.1"/>
    <property type="molecule type" value="Genomic_DNA"/>
</dbReference>
<dbReference type="Pfam" id="PF19540">
    <property type="entry name" value="DUF6064"/>
    <property type="match status" value="1"/>
</dbReference>
<evidence type="ECO:0000313" key="2">
    <source>
        <dbReference type="EMBL" id="SHF14571.1"/>
    </source>
</evidence>
<dbReference type="STRING" id="1121942.SAMN02745148_01915"/>
<feature type="transmembrane region" description="Helical" evidence="1">
    <location>
        <begin position="20"/>
        <end position="40"/>
    </location>
</feature>
<name>A0A1M4Z974_9GAMM</name>
<feature type="transmembrane region" description="Helical" evidence="1">
    <location>
        <begin position="52"/>
        <end position="72"/>
    </location>
</feature>
<dbReference type="Proteomes" id="UP000184346">
    <property type="component" value="Unassembled WGS sequence"/>
</dbReference>
<evidence type="ECO:0000256" key="1">
    <source>
        <dbReference type="SAM" id="Phobius"/>
    </source>
</evidence>
<organism evidence="2 3">
    <name type="scientific">Modicisalibacter ilicicola DSM 19980</name>
    <dbReference type="NCBI Taxonomy" id="1121942"/>
    <lineage>
        <taxon>Bacteria</taxon>
        <taxon>Pseudomonadati</taxon>
        <taxon>Pseudomonadota</taxon>
        <taxon>Gammaproteobacteria</taxon>
        <taxon>Oceanospirillales</taxon>
        <taxon>Halomonadaceae</taxon>
        <taxon>Modicisalibacter</taxon>
    </lineage>
</organism>
<proteinExistence type="predicted"/>
<dbReference type="RefSeq" id="WP_072822151.1">
    <property type="nucleotide sequence ID" value="NZ_FQUJ01000007.1"/>
</dbReference>
<feature type="transmembrane region" description="Helical" evidence="1">
    <location>
        <begin position="192"/>
        <end position="209"/>
    </location>
</feature>
<dbReference type="InterPro" id="IPR045708">
    <property type="entry name" value="DUF6064"/>
</dbReference>
<accession>A0A1M4Z974</accession>
<keyword evidence="1" id="KW-0812">Transmembrane</keyword>
<gene>
    <name evidence="2" type="ORF">SAMN02745148_01915</name>
</gene>
<dbReference type="AlphaFoldDB" id="A0A1M4Z974"/>
<feature type="transmembrane region" description="Helical" evidence="1">
    <location>
        <begin position="109"/>
        <end position="128"/>
    </location>
</feature>
<keyword evidence="1" id="KW-0472">Membrane</keyword>